<evidence type="ECO:0000256" key="3">
    <source>
        <dbReference type="ARBA" id="ARBA00022989"/>
    </source>
</evidence>
<dbReference type="AlphaFoldDB" id="A0A2P8HX34"/>
<dbReference type="PANTHER" id="PTHR10037:SF62">
    <property type="entry name" value="SODIUM CHANNEL PROTEIN 60E"/>
    <property type="match status" value="1"/>
</dbReference>
<evidence type="ECO:0000259" key="6">
    <source>
        <dbReference type="Pfam" id="PF00520"/>
    </source>
</evidence>
<evidence type="ECO:0000256" key="2">
    <source>
        <dbReference type="ARBA" id="ARBA00022692"/>
    </source>
</evidence>
<feature type="domain" description="Ion transport" evidence="6">
    <location>
        <begin position="21"/>
        <end position="240"/>
    </location>
</feature>
<name>A0A2P8HX34_9BACI</name>
<comment type="caution">
    <text evidence="7">The sequence shown here is derived from an EMBL/GenBank/DDBJ whole genome shotgun (WGS) entry which is preliminary data.</text>
</comment>
<evidence type="ECO:0000256" key="5">
    <source>
        <dbReference type="SAM" id="Phobius"/>
    </source>
</evidence>
<dbReference type="EMBL" id="PYAV01000002">
    <property type="protein sequence ID" value="PSL50801.1"/>
    <property type="molecule type" value="Genomic_DNA"/>
</dbReference>
<evidence type="ECO:0000313" key="7">
    <source>
        <dbReference type="EMBL" id="PSL50801.1"/>
    </source>
</evidence>
<organism evidence="7 8">
    <name type="scientific">Salsuginibacillus halophilus</name>
    <dbReference type="NCBI Taxonomy" id="517424"/>
    <lineage>
        <taxon>Bacteria</taxon>
        <taxon>Bacillati</taxon>
        <taxon>Bacillota</taxon>
        <taxon>Bacilli</taxon>
        <taxon>Bacillales</taxon>
        <taxon>Bacillaceae</taxon>
        <taxon>Salsuginibacillus</taxon>
    </lineage>
</organism>
<feature type="transmembrane region" description="Helical" evidence="5">
    <location>
        <begin position="146"/>
        <end position="166"/>
    </location>
</feature>
<dbReference type="Proteomes" id="UP000242310">
    <property type="component" value="Unassembled WGS sequence"/>
</dbReference>
<dbReference type="Pfam" id="PF00520">
    <property type="entry name" value="Ion_trans"/>
    <property type="match status" value="1"/>
</dbReference>
<dbReference type="InterPro" id="IPR005821">
    <property type="entry name" value="Ion_trans_dom"/>
</dbReference>
<dbReference type="PANTHER" id="PTHR10037">
    <property type="entry name" value="VOLTAGE-GATED CATION CHANNEL CALCIUM AND SODIUM"/>
    <property type="match status" value="1"/>
</dbReference>
<dbReference type="InterPro" id="IPR043203">
    <property type="entry name" value="VGCC_Ca_Na"/>
</dbReference>
<keyword evidence="8" id="KW-1185">Reference proteome</keyword>
<evidence type="ECO:0000313" key="8">
    <source>
        <dbReference type="Proteomes" id="UP000242310"/>
    </source>
</evidence>
<dbReference type="Gene3D" id="1.20.120.350">
    <property type="entry name" value="Voltage-gated potassium channels. Chain C"/>
    <property type="match status" value="1"/>
</dbReference>
<keyword evidence="7" id="KW-0407">Ion channel</keyword>
<dbReference type="OrthoDB" id="5297065at2"/>
<keyword evidence="3 5" id="KW-1133">Transmembrane helix</keyword>
<evidence type="ECO:0000256" key="4">
    <source>
        <dbReference type="ARBA" id="ARBA00023136"/>
    </source>
</evidence>
<dbReference type="GO" id="GO:0005248">
    <property type="term" value="F:voltage-gated sodium channel activity"/>
    <property type="evidence" value="ECO:0007669"/>
    <property type="project" value="TreeGrafter"/>
</dbReference>
<gene>
    <name evidence="7" type="ORF">B0H94_10277</name>
</gene>
<evidence type="ECO:0000256" key="1">
    <source>
        <dbReference type="ARBA" id="ARBA00004141"/>
    </source>
</evidence>
<dbReference type="RefSeq" id="WP_106587527.1">
    <property type="nucleotide sequence ID" value="NZ_PYAV01000002.1"/>
</dbReference>
<dbReference type="SUPFAM" id="SSF81324">
    <property type="entry name" value="Voltage-gated potassium channels"/>
    <property type="match status" value="1"/>
</dbReference>
<feature type="transmembrane region" description="Helical" evidence="5">
    <location>
        <begin position="90"/>
        <end position="111"/>
    </location>
</feature>
<feature type="transmembrane region" description="Helical" evidence="5">
    <location>
        <begin position="207"/>
        <end position="231"/>
    </location>
</feature>
<accession>A0A2P8HX34</accession>
<keyword evidence="7" id="KW-0406">Ion transport</keyword>
<dbReference type="GO" id="GO:0001518">
    <property type="term" value="C:voltage-gated sodium channel complex"/>
    <property type="evidence" value="ECO:0007669"/>
    <property type="project" value="TreeGrafter"/>
</dbReference>
<sequence>MDISQTPPSKWRQYAKRIVEHKAFTPIIIAFILFNAVIVGLETYPNLYDGNENVFFTLDRVLLWIFTVEIALRLAGTHPVSSFFKNGWNWFDFVIVLAGHIFVGGHFVTVLRILRVLRVLRAVTVIPSLRRLVDALMRTIPAMGNIMVLMFLVFYIFAVIGTILYADISPEYFGSLQATMITLFQVVTLESWAEEVMRPVLAIDPWAWFYFVAFILVGTFVIFNLFIGVIVNNVEKANEADQDNEEDGADPLIPDTNTKELQQLREEVSELKEMLRSMQHNDKT</sequence>
<reference evidence="7 8" key="1">
    <citation type="submission" date="2018-03" db="EMBL/GenBank/DDBJ databases">
        <title>Genomic Encyclopedia of Type Strains, Phase III (KMG-III): the genomes of soil and plant-associated and newly described type strains.</title>
        <authorList>
            <person name="Whitman W."/>
        </authorList>
    </citation>
    <scope>NUCLEOTIDE SEQUENCE [LARGE SCALE GENOMIC DNA]</scope>
    <source>
        <strain evidence="7 8">CGMCC 1.07653</strain>
    </source>
</reference>
<dbReference type="Gene3D" id="1.10.287.70">
    <property type="match status" value="1"/>
</dbReference>
<protein>
    <submittedName>
        <fullName evidence="7">Voltage-gated sodium channel</fullName>
    </submittedName>
</protein>
<dbReference type="InterPro" id="IPR027359">
    <property type="entry name" value="Volt_channel_dom_sf"/>
</dbReference>
<comment type="subcellular location">
    <subcellularLocation>
        <location evidence="1">Membrane</location>
        <topology evidence="1">Multi-pass membrane protein</topology>
    </subcellularLocation>
</comment>
<feature type="transmembrane region" description="Helical" evidence="5">
    <location>
        <begin position="21"/>
        <end position="41"/>
    </location>
</feature>
<proteinExistence type="predicted"/>
<keyword evidence="7" id="KW-0813">Transport</keyword>
<keyword evidence="4 5" id="KW-0472">Membrane</keyword>
<keyword evidence="2 5" id="KW-0812">Transmembrane</keyword>